<keyword evidence="1" id="KW-0175">Coiled coil</keyword>
<comment type="caution">
    <text evidence="2">The sequence shown here is derived from an EMBL/GenBank/DDBJ whole genome shotgun (WGS) entry which is preliminary data.</text>
</comment>
<name>A0A7I9XY48_9MYCO</name>
<dbReference type="Proteomes" id="UP000465361">
    <property type="component" value="Unassembled WGS sequence"/>
</dbReference>
<proteinExistence type="predicted"/>
<dbReference type="EMBL" id="BLKW01000004">
    <property type="protein sequence ID" value="GFG74737.1"/>
    <property type="molecule type" value="Genomic_DNA"/>
</dbReference>
<dbReference type="AlphaFoldDB" id="A0A7I9XY48"/>
<feature type="coiled-coil region" evidence="1">
    <location>
        <begin position="72"/>
        <end position="107"/>
    </location>
</feature>
<evidence type="ECO:0008006" key="5">
    <source>
        <dbReference type="Google" id="ProtNLM"/>
    </source>
</evidence>
<organism evidence="2 4">
    <name type="scientific">Mycobacterium botniense</name>
    <dbReference type="NCBI Taxonomy" id="84962"/>
    <lineage>
        <taxon>Bacteria</taxon>
        <taxon>Bacillati</taxon>
        <taxon>Actinomycetota</taxon>
        <taxon>Actinomycetes</taxon>
        <taxon>Mycobacteriales</taxon>
        <taxon>Mycobacteriaceae</taxon>
        <taxon>Mycobacterium</taxon>
    </lineage>
</organism>
<sequence length="132" mass="14684">MKTYTAIASPDEGRWWFIRIPGLGNNPDEGLPTQARRLTDVEPMARDLIAVYLDVPEDSFNVEVKIELPTSVSAHLQHADELRRRAAQAQTEAAAEYRAAARELKANGLTVRDIGKVLDVSHQRAQQLVHSA</sequence>
<protein>
    <recommendedName>
        <fullName evidence="5">Antitoxin HicB</fullName>
    </recommendedName>
</protein>
<dbReference type="RefSeq" id="WP_163756956.1">
    <property type="nucleotide sequence ID" value="NZ_BLKW01000003.1"/>
</dbReference>
<reference evidence="2" key="2">
    <citation type="submission" date="2020-02" db="EMBL/GenBank/DDBJ databases">
        <authorList>
            <person name="Matsumoto Y."/>
            <person name="Motooka D."/>
            <person name="Nakamura S."/>
        </authorList>
    </citation>
    <scope>NUCLEOTIDE SEQUENCE</scope>
    <source>
        <strain evidence="2">JCM 17322</strain>
    </source>
</reference>
<dbReference type="EMBL" id="BLKW01000003">
    <property type="protein sequence ID" value="GFG74708.1"/>
    <property type="molecule type" value="Genomic_DNA"/>
</dbReference>
<evidence type="ECO:0000313" key="3">
    <source>
        <dbReference type="EMBL" id="GFG74737.1"/>
    </source>
</evidence>
<keyword evidence="4" id="KW-1185">Reference proteome</keyword>
<evidence type="ECO:0000313" key="2">
    <source>
        <dbReference type="EMBL" id="GFG74708.1"/>
    </source>
</evidence>
<evidence type="ECO:0000313" key="4">
    <source>
        <dbReference type="Proteomes" id="UP000465361"/>
    </source>
</evidence>
<gene>
    <name evidence="2" type="ORF">MBOT_20730</name>
    <name evidence="3" type="ORF">MBOT_21020</name>
</gene>
<accession>A0A7I9XY48</accession>
<reference evidence="2 4" key="1">
    <citation type="journal article" date="2019" name="Emerg. Microbes Infect.">
        <title>Comprehensive subspecies identification of 175 nontuberculous mycobacteria species based on 7547 genomic profiles.</title>
        <authorList>
            <person name="Matsumoto Y."/>
            <person name="Kinjo T."/>
            <person name="Motooka D."/>
            <person name="Nabeya D."/>
            <person name="Jung N."/>
            <person name="Uechi K."/>
            <person name="Horii T."/>
            <person name="Iida T."/>
            <person name="Fujita J."/>
            <person name="Nakamura S."/>
        </authorList>
    </citation>
    <scope>NUCLEOTIDE SEQUENCE [LARGE SCALE GENOMIC DNA]</scope>
    <source>
        <strain evidence="2 4">JCM 17322</strain>
    </source>
</reference>
<evidence type="ECO:0000256" key="1">
    <source>
        <dbReference type="SAM" id="Coils"/>
    </source>
</evidence>